<dbReference type="Proteomes" id="UP000593566">
    <property type="component" value="Unassembled WGS sequence"/>
</dbReference>
<accession>A0A8H6FBC4</accession>
<name>A0A8H6FBC4_9LECA</name>
<organism evidence="1 2">
    <name type="scientific">Letharia lupina</name>
    <dbReference type="NCBI Taxonomy" id="560253"/>
    <lineage>
        <taxon>Eukaryota</taxon>
        <taxon>Fungi</taxon>
        <taxon>Dikarya</taxon>
        <taxon>Ascomycota</taxon>
        <taxon>Pezizomycotina</taxon>
        <taxon>Lecanoromycetes</taxon>
        <taxon>OSLEUM clade</taxon>
        <taxon>Lecanoromycetidae</taxon>
        <taxon>Lecanorales</taxon>
        <taxon>Lecanorineae</taxon>
        <taxon>Parmeliaceae</taxon>
        <taxon>Letharia</taxon>
    </lineage>
</organism>
<dbReference type="InterPro" id="IPR040632">
    <property type="entry name" value="Sulfotransfer_4"/>
</dbReference>
<dbReference type="EMBL" id="JACCJB010000014">
    <property type="protein sequence ID" value="KAF6221539.1"/>
    <property type="molecule type" value="Genomic_DNA"/>
</dbReference>
<dbReference type="PANTHER" id="PTHR36978">
    <property type="entry name" value="P-LOOP CONTAINING NUCLEOTIDE TRIPHOSPHATE HYDROLASE"/>
    <property type="match status" value="1"/>
</dbReference>
<keyword evidence="2" id="KW-1185">Reference proteome</keyword>
<gene>
    <name evidence="1" type="ORF">HO133_002395</name>
</gene>
<dbReference type="SUPFAM" id="SSF52540">
    <property type="entry name" value="P-loop containing nucleoside triphosphate hydrolases"/>
    <property type="match status" value="1"/>
</dbReference>
<dbReference type="RefSeq" id="XP_037150974.1">
    <property type="nucleotide sequence ID" value="XM_037293321.1"/>
</dbReference>
<evidence type="ECO:0008006" key="3">
    <source>
        <dbReference type="Google" id="ProtNLM"/>
    </source>
</evidence>
<dbReference type="GeneID" id="59330808"/>
<dbReference type="AlphaFoldDB" id="A0A8H6FBC4"/>
<dbReference type="InterPro" id="IPR027417">
    <property type="entry name" value="P-loop_NTPase"/>
</dbReference>
<dbReference type="PANTHER" id="PTHR36978:SF4">
    <property type="entry name" value="P-LOOP CONTAINING NUCLEOSIDE TRIPHOSPHATE HYDROLASE PROTEIN"/>
    <property type="match status" value="1"/>
</dbReference>
<comment type="caution">
    <text evidence="1">The sequence shown here is derived from an EMBL/GenBank/DDBJ whole genome shotgun (WGS) entry which is preliminary data.</text>
</comment>
<protein>
    <recommendedName>
        <fullName evidence="3">NAD dependent epimerase/dehydratase</fullName>
    </recommendedName>
</protein>
<proteinExistence type="predicted"/>
<evidence type="ECO:0000313" key="1">
    <source>
        <dbReference type="EMBL" id="KAF6221539.1"/>
    </source>
</evidence>
<dbReference type="Pfam" id="PF17784">
    <property type="entry name" value="Sulfotransfer_4"/>
    <property type="match status" value="1"/>
</dbReference>
<dbReference type="Gene3D" id="3.40.50.300">
    <property type="entry name" value="P-loop containing nucleotide triphosphate hydrolases"/>
    <property type="match status" value="1"/>
</dbReference>
<reference evidence="1 2" key="1">
    <citation type="journal article" date="2020" name="Genomics">
        <title>Complete, high-quality genomes from long-read metagenomic sequencing of two wolf lichen thalli reveals enigmatic genome architecture.</title>
        <authorList>
            <person name="McKenzie S.K."/>
            <person name="Walston R.F."/>
            <person name="Allen J.L."/>
        </authorList>
    </citation>
    <scope>NUCLEOTIDE SEQUENCE [LARGE SCALE GENOMIC DNA]</scope>
    <source>
        <strain evidence="1">WasteWater1</strain>
    </source>
</reference>
<sequence length="236" mass="27028">MTIALQDLGYGEVYHMRSAYASERDVELWIQALEAKYEGKGSPLGREQWDSILGHCEATTDIPGAFFATELVEAYPEAKVILTTRTPESWHASMMQTTWAVYQDRVRWIAAKLDGPTSRRRRMSDLFFQHFFGHNFPRTGKEVFIEHNVAVRRLVPAEHFLEHRATDGWEPLCKFLGKAVPQDKAYPNTNDVKSFRSRFQAMNKGIFIQVLTSLAPKAVPIVAITSILCWMFWASI</sequence>
<evidence type="ECO:0000313" key="2">
    <source>
        <dbReference type="Proteomes" id="UP000593566"/>
    </source>
</evidence>